<sequence>MMKLDVAVQAFDMQDISNRRFMYNPKTGILVLGQQYGKTRGLPGSHADDLAQAGIKNGFDDFVRGWVGTGKNYPAGIIHFAPNVDAQNISLFNRAFDTLEMFQRNGALPDTVVRGFGRQWEQALSEVLYPAHNERISNQEESMEIQNITAEDLRRMEDKEGLVLQGCGGDPGEWVQGINDLLAQKGILLEGTTFTHVSVFQNEGLTCLLFPFEDVKLDIGKLAMWRLQTHDTFGGTWLSDYIDNRLGHEPAQEAPGKPDCPLIGQDGNIFNLVGIASRTLKTHGMPEQAKEMADRVFSCDSYHKALCIIGEYVNITSADREAGRPHSIRQQLKNNKAPETAAPKKAAKEPER</sequence>
<dbReference type="EMBL" id="JACHFW010000011">
    <property type="protein sequence ID" value="MBB5265452.1"/>
    <property type="molecule type" value="Genomic_DNA"/>
</dbReference>
<feature type="compositionally biased region" description="Low complexity" evidence="1">
    <location>
        <begin position="333"/>
        <end position="344"/>
    </location>
</feature>
<keyword evidence="3" id="KW-1185">Reference proteome</keyword>
<evidence type="ECO:0000313" key="3">
    <source>
        <dbReference type="Proteomes" id="UP000543642"/>
    </source>
</evidence>
<evidence type="ECO:0000313" key="2">
    <source>
        <dbReference type="EMBL" id="MBB5265452.1"/>
    </source>
</evidence>
<protein>
    <submittedName>
        <fullName evidence="2">Uncharacterized protein</fullName>
    </submittedName>
</protein>
<organism evidence="2 3">
    <name type="scientific">Catenibacillus scindens</name>
    <dbReference type="NCBI Taxonomy" id="673271"/>
    <lineage>
        <taxon>Bacteria</taxon>
        <taxon>Bacillati</taxon>
        <taxon>Bacillota</taxon>
        <taxon>Clostridia</taxon>
        <taxon>Lachnospirales</taxon>
        <taxon>Lachnospiraceae</taxon>
        <taxon>Catenibacillus</taxon>
    </lineage>
</organism>
<gene>
    <name evidence="2" type="ORF">HNP82_002598</name>
</gene>
<name>A0A7W8HD34_9FIRM</name>
<evidence type="ECO:0000256" key="1">
    <source>
        <dbReference type="SAM" id="MobiDB-lite"/>
    </source>
</evidence>
<reference evidence="2 3" key="1">
    <citation type="submission" date="2020-08" db="EMBL/GenBank/DDBJ databases">
        <title>Genomic Encyclopedia of Type Strains, Phase IV (KMG-IV): sequencing the most valuable type-strain genomes for metagenomic binning, comparative biology and taxonomic classification.</title>
        <authorList>
            <person name="Goeker M."/>
        </authorList>
    </citation>
    <scope>NUCLEOTIDE SEQUENCE [LARGE SCALE GENOMIC DNA]</scope>
    <source>
        <strain evidence="2 3">DSM 106146</strain>
    </source>
</reference>
<proteinExistence type="predicted"/>
<dbReference type="Proteomes" id="UP000543642">
    <property type="component" value="Unassembled WGS sequence"/>
</dbReference>
<feature type="region of interest" description="Disordered" evidence="1">
    <location>
        <begin position="320"/>
        <end position="352"/>
    </location>
</feature>
<dbReference type="AlphaFoldDB" id="A0A7W8HD34"/>
<accession>A0A7W8HD34</accession>
<comment type="caution">
    <text evidence="2">The sequence shown here is derived from an EMBL/GenBank/DDBJ whole genome shotgun (WGS) entry which is preliminary data.</text>
</comment>